<dbReference type="InterPro" id="IPR036640">
    <property type="entry name" value="ABC1_TM_sf"/>
</dbReference>
<keyword evidence="6 9" id="KW-1133">Transmembrane helix</keyword>
<keyword evidence="3 9" id="KW-0812">Transmembrane</keyword>
<dbReference type="EMBL" id="JADNRY010000011">
    <property type="protein sequence ID" value="KAF9074828.1"/>
    <property type="molecule type" value="Genomic_DNA"/>
</dbReference>
<keyword evidence="5" id="KW-0067">ATP-binding</keyword>
<feature type="domain" description="ABC transporter" evidence="10">
    <location>
        <begin position="1270"/>
        <end position="1507"/>
    </location>
</feature>
<evidence type="ECO:0000256" key="7">
    <source>
        <dbReference type="ARBA" id="ARBA00023136"/>
    </source>
</evidence>
<dbReference type="PROSITE" id="PS00211">
    <property type="entry name" value="ABC_TRANSPORTER_1"/>
    <property type="match status" value="1"/>
</dbReference>
<dbReference type="InterPro" id="IPR003439">
    <property type="entry name" value="ABC_transporter-like_ATP-bd"/>
</dbReference>
<feature type="transmembrane region" description="Helical" evidence="9">
    <location>
        <begin position="985"/>
        <end position="1006"/>
    </location>
</feature>
<feature type="transmembrane region" description="Helical" evidence="9">
    <location>
        <begin position="55"/>
        <end position="79"/>
    </location>
</feature>
<dbReference type="OrthoDB" id="6500128at2759"/>
<dbReference type="CDD" id="cd18577">
    <property type="entry name" value="ABC_6TM_Pgp_ABCB1_D1_like"/>
    <property type="match status" value="1"/>
</dbReference>
<dbReference type="Gene3D" id="1.20.1560.10">
    <property type="entry name" value="ABC transporter type 1, transmembrane domain"/>
    <property type="match status" value="3"/>
</dbReference>
<evidence type="ECO:0000256" key="4">
    <source>
        <dbReference type="ARBA" id="ARBA00022741"/>
    </source>
</evidence>
<dbReference type="Proteomes" id="UP000772434">
    <property type="component" value="Unassembled WGS sequence"/>
</dbReference>
<keyword evidence="2" id="KW-0813">Transport</keyword>
<dbReference type="PANTHER" id="PTHR43394:SF1">
    <property type="entry name" value="ATP-BINDING CASSETTE SUB-FAMILY B MEMBER 10, MITOCHONDRIAL"/>
    <property type="match status" value="1"/>
</dbReference>
<evidence type="ECO:0000313" key="12">
    <source>
        <dbReference type="EMBL" id="KAF9074828.1"/>
    </source>
</evidence>
<dbReference type="Gene3D" id="3.40.50.300">
    <property type="entry name" value="P-loop containing nucleotide triphosphate hydrolases"/>
    <property type="match status" value="2"/>
</dbReference>
<proteinExistence type="predicted"/>
<feature type="region of interest" description="Disordered" evidence="8">
    <location>
        <begin position="1"/>
        <end position="40"/>
    </location>
</feature>
<feature type="region of interest" description="Disordered" evidence="8">
    <location>
        <begin position="786"/>
        <end position="805"/>
    </location>
</feature>
<organism evidence="12 13">
    <name type="scientific">Rhodocollybia butyracea</name>
    <dbReference type="NCBI Taxonomy" id="206335"/>
    <lineage>
        <taxon>Eukaryota</taxon>
        <taxon>Fungi</taxon>
        <taxon>Dikarya</taxon>
        <taxon>Basidiomycota</taxon>
        <taxon>Agaricomycotina</taxon>
        <taxon>Agaricomycetes</taxon>
        <taxon>Agaricomycetidae</taxon>
        <taxon>Agaricales</taxon>
        <taxon>Marasmiineae</taxon>
        <taxon>Omphalotaceae</taxon>
        <taxon>Rhodocollybia</taxon>
    </lineage>
</organism>
<keyword evidence="7 9" id="KW-0472">Membrane</keyword>
<dbReference type="FunFam" id="3.40.50.300:FF:000967">
    <property type="entry name" value="ABC multidrug transporter mdr4"/>
    <property type="match status" value="1"/>
</dbReference>
<dbReference type="GO" id="GO:0005524">
    <property type="term" value="F:ATP binding"/>
    <property type="evidence" value="ECO:0007669"/>
    <property type="project" value="UniProtKB-KW"/>
</dbReference>
<feature type="transmembrane region" description="Helical" evidence="9">
    <location>
        <begin position="1098"/>
        <end position="1117"/>
    </location>
</feature>
<dbReference type="SUPFAM" id="SSF52540">
    <property type="entry name" value="P-loop containing nucleoside triphosphate hydrolases"/>
    <property type="match status" value="2"/>
</dbReference>
<evidence type="ECO:0000256" key="6">
    <source>
        <dbReference type="ARBA" id="ARBA00022989"/>
    </source>
</evidence>
<dbReference type="SMART" id="SM00382">
    <property type="entry name" value="AAA"/>
    <property type="match status" value="2"/>
</dbReference>
<dbReference type="PROSITE" id="PS50893">
    <property type="entry name" value="ABC_TRANSPORTER_2"/>
    <property type="match status" value="2"/>
</dbReference>
<feature type="region of interest" description="Disordered" evidence="8">
    <location>
        <begin position="391"/>
        <end position="412"/>
    </location>
</feature>
<evidence type="ECO:0000256" key="8">
    <source>
        <dbReference type="SAM" id="MobiDB-lite"/>
    </source>
</evidence>
<evidence type="ECO:0000256" key="2">
    <source>
        <dbReference type="ARBA" id="ARBA00022448"/>
    </source>
</evidence>
<comment type="subcellular location">
    <subcellularLocation>
        <location evidence="1">Membrane</location>
        <topology evidence="1">Multi-pass membrane protein</topology>
    </subcellularLocation>
</comment>
<dbReference type="GO" id="GO:0016887">
    <property type="term" value="F:ATP hydrolysis activity"/>
    <property type="evidence" value="ECO:0007669"/>
    <property type="project" value="InterPro"/>
</dbReference>
<evidence type="ECO:0000259" key="10">
    <source>
        <dbReference type="PROSITE" id="PS50893"/>
    </source>
</evidence>
<dbReference type="PANTHER" id="PTHR43394">
    <property type="entry name" value="ATP-DEPENDENT PERMEASE MDL1, MITOCHONDRIAL"/>
    <property type="match status" value="1"/>
</dbReference>
<dbReference type="Pfam" id="PF00664">
    <property type="entry name" value="ABC_membrane"/>
    <property type="match status" value="2"/>
</dbReference>
<dbReference type="Pfam" id="PF00005">
    <property type="entry name" value="ABC_tran"/>
    <property type="match status" value="2"/>
</dbReference>
<sequence>MPLRRPESIDSDVSSIETIEKPEPISTSPPPPSPPSPGTGSFRQLFSLLSTRHRFLILLPAIMSSIIAGGIAPFMTLVLGQTFNVFAQFPQTPNPPESAKHQLLHDIGITALELLGLAAGSFILSAITSSLWIWTGELNVREVRRRVFGSVISQEMKWFDMKTQGDSIGAAGLMAQFNQDTDSIRLASSLASGLLLQHLVTTITALALAFVGSPLLTLLTLSSVPLLSIVQAISQRIAGPLLVTERKDGGQLATLLERTFTFISTVKAFTAVPYHKSKLHALLTGRMRSNEIFLNAIWGFSSGSSQFVMMSMFVQAFWFGSKLVREGKIQPGAVMSVFWACLIATSNLQMTVPQLVTVGKGKVAIAALLALVKENPDYHPDMPMSHIGPSTSDIPPLSPSSTTTLTASRPTTKSRVLRKIRPSKFKGDINLNQVTFAYPSRPNHPVLRGVDMYIPAGEMTFIVGSSGSGKSSLASIISGLYKLDRNGGEVLIDEQNLEYLDPSFVAANVGVVSQAPPVLLSGQSVHDNVAVALAAHPERNAESATRAEVIDACTLAMLHEFVRDLPEGYDTTLGGEGSVGKQSVDGAEIQLSGGQKQRLALARARLRNPALLILDEPTSALDPTSRSLINAALRRWRSTTSRSPKTTVVITHDLSYESIHNNDFVYVMKDGRMVEAGYRYDLEASVDEYGNDGEFMRLARNQGILQVPEQDFEDPLLSPDEGDIEFAPQMHQHDTASLEVHQPFSHRLTMGASMMSGWMFDVVADLTKGASNDASRVSRTLSPSRFSRAINPTPKNRASLFPPGATLKPVSPLHVNTSARPRRPSSVSIPSPLHLDTVSPFNHAIANKSVPRRQRRLSLQFEPATPTGLTFADLQNQALEEEHALERSAKSVNGRRRPTRREVMGEKLEIITPTESEIPRINNEVGFWRLVRALYPSMPYKPLFFIGILVCVLSGAMTPIFSFLLSRLLFEVSTGVQDVRLVNEYGGLVLGMAALDGLLIGFKFFLMQSLGWMWVERLREKAFARLVAMPKSFFDAGVVGKEKPSAGASAHISPVALTQILTKSAEDAKNLVAVCAGQALVVFSMLSVGLLWSFVIGWQFTLVGLAIAPVFAGVMSLQSRLTARELLASTYYDTVANIRSIRYTGLTSVFQVRFDASLDRAMSTGVNGAMIEGCTYGIASGLIYASEALLFYVGAVLIAKGTYTYLQMVEVLNLVVFTVTIGSQLMAFTNRIERSIQAARDLHAVLELPTDTSETQGFLRPELDSTPLPINFHDVEFAYPSRPDVPVLKGLSLSIAPGETVALVGASGCGKSTIAQLIQRLYEPSSGSVQVAEIDTRAMDISHLRKHVSVVSQQPHLFDASVTENISYGNASLSEVAIRKAAKAANIHDWVMSLEKGYDTIIGENASQLSGGQAQRLQIARALARPCRILILDECTSALDPENQREVLETIQGLDRQCRTTVMITHKVPAMQLCDRILVVDNGRIVEEGKYDELMERRGVFATLASGGEWFGE</sequence>
<name>A0A9P5Q3K0_9AGAR</name>
<feature type="transmembrane region" description="Helical" evidence="9">
    <location>
        <begin position="943"/>
        <end position="965"/>
    </location>
</feature>
<feature type="compositionally biased region" description="Pro residues" evidence="8">
    <location>
        <begin position="27"/>
        <end position="37"/>
    </location>
</feature>
<feature type="transmembrane region" description="Helical" evidence="9">
    <location>
        <begin position="1205"/>
        <end position="1228"/>
    </location>
</feature>
<keyword evidence="13" id="KW-1185">Reference proteome</keyword>
<keyword evidence="12" id="KW-0378">Hydrolase</keyword>
<dbReference type="PROSITE" id="PS50929">
    <property type="entry name" value="ABC_TM1F"/>
    <property type="match status" value="2"/>
</dbReference>
<protein>
    <submittedName>
        <fullName evidence="12">P-loop containing nucleoside triphosphate hydrolase protein</fullName>
    </submittedName>
</protein>
<evidence type="ECO:0000313" key="13">
    <source>
        <dbReference type="Proteomes" id="UP000772434"/>
    </source>
</evidence>
<feature type="domain" description="ABC transmembrane type-1" evidence="11">
    <location>
        <begin position="61"/>
        <end position="360"/>
    </location>
</feature>
<feature type="transmembrane region" description="Helical" evidence="9">
    <location>
        <begin position="1176"/>
        <end position="1199"/>
    </location>
</feature>
<dbReference type="GO" id="GO:0016020">
    <property type="term" value="C:membrane"/>
    <property type="evidence" value="ECO:0007669"/>
    <property type="project" value="UniProtKB-SubCell"/>
</dbReference>
<dbReference type="InterPro" id="IPR027417">
    <property type="entry name" value="P-loop_NTPase"/>
</dbReference>
<feature type="transmembrane region" description="Helical" evidence="9">
    <location>
        <begin position="1071"/>
        <end position="1092"/>
    </location>
</feature>
<keyword evidence="4" id="KW-0547">Nucleotide-binding</keyword>
<dbReference type="InterPro" id="IPR011527">
    <property type="entry name" value="ABC1_TM_dom"/>
</dbReference>
<dbReference type="InterPro" id="IPR003593">
    <property type="entry name" value="AAA+_ATPase"/>
</dbReference>
<feature type="transmembrane region" description="Helical" evidence="9">
    <location>
        <begin position="194"/>
        <end position="216"/>
    </location>
</feature>
<reference evidence="12" key="1">
    <citation type="submission" date="2020-11" db="EMBL/GenBank/DDBJ databases">
        <authorList>
            <consortium name="DOE Joint Genome Institute"/>
            <person name="Ahrendt S."/>
            <person name="Riley R."/>
            <person name="Andreopoulos W."/>
            <person name="Labutti K."/>
            <person name="Pangilinan J."/>
            <person name="Ruiz-Duenas F.J."/>
            <person name="Barrasa J.M."/>
            <person name="Sanchez-Garcia M."/>
            <person name="Camarero S."/>
            <person name="Miyauchi S."/>
            <person name="Serrano A."/>
            <person name="Linde D."/>
            <person name="Babiker R."/>
            <person name="Drula E."/>
            <person name="Ayuso-Fernandez I."/>
            <person name="Pacheco R."/>
            <person name="Padilla G."/>
            <person name="Ferreira P."/>
            <person name="Barriuso J."/>
            <person name="Kellner H."/>
            <person name="Castanera R."/>
            <person name="Alfaro M."/>
            <person name="Ramirez L."/>
            <person name="Pisabarro A.G."/>
            <person name="Kuo A."/>
            <person name="Tritt A."/>
            <person name="Lipzen A."/>
            <person name="He G."/>
            <person name="Yan M."/>
            <person name="Ng V."/>
            <person name="Cullen D."/>
            <person name="Martin F."/>
            <person name="Rosso M.-N."/>
            <person name="Henrissat B."/>
            <person name="Hibbett D."/>
            <person name="Martinez A.T."/>
            <person name="Grigoriev I.V."/>
        </authorList>
    </citation>
    <scope>NUCLEOTIDE SEQUENCE</scope>
    <source>
        <strain evidence="12">AH 40177</strain>
    </source>
</reference>
<feature type="domain" description="ABC transporter" evidence="10">
    <location>
        <begin position="429"/>
        <end position="695"/>
    </location>
</feature>
<dbReference type="InterPro" id="IPR017871">
    <property type="entry name" value="ABC_transporter-like_CS"/>
</dbReference>
<comment type="caution">
    <text evidence="12">The sequence shown here is derived from an EMBL/GenBank/DDBJ whole genome shotgun (WGS) entry which is preliminary data.</text>
</comment>
<evidence type="ECO:0000256" key="1">
    <source>
        <dbReference type="ARBA" id="ARBA00004141"/>
    </source>
</evidence>
<evidence type="ECO:0000256" key="5">
    <source>
        <dbReference type="ARBA" id="ARBA00022840"/>
    </source>
</evidence>
<evidence type="ECO:0000256" key="9">
    <source>
        <dbReference type="SAM" id="Phobius"/>
    </source>
</evidence>
<accession>A0A9P5Q3K0</accession>
<dbReference type="GO" id="GO:0015421">
    <property type="term" value="F:ABC-type oligopeptide transporter activity"/>
    <property type="evidence" value="ECO:0007669"/>
    <property type="project" value="TreeGrafter"/>
</dbReference>
<gene>
    <name evidence="12" type="ORF">BDP27DRAFT_1316041</name>
</gene>
<evidence type="ECO:0000256" key="3">
    <source>
        <dbReference type="ARBA" id="ARBA00022692"/>
    </source>
</evidence>
<dbReference type="InterPro" id="IPR039421">
    <property type="entry name" value="Type_1_exporter"/>
</dbReference>
<evidence type="ECO:0000259" key="11">
    <source>
        <dbReference type="PROSITE" id="PS50929"/>
    </source>
</evidence>
<dbReference type="CDD" id="cd18578">
    <property type="entry name" value="ABC_6TM_Pgp_ABCB1_D2_like"/>
    <property type="match status" value="1"/>
</dbReference>
<feature type="transmembrane region" description="Helical" evidence="9">
    <location>
        <begin position="114"/>
        <end position="135"/>
    </location>
</feature>
<dbReference type="SUPFAM" id="SSF90123">
    <property type="entry name" value="ABC transporter transmembrane region"/>
    <property type="match status" value="2"/>
</dbReference>
<feature type="domain" description="ABC transmembrane type-1" evidence="11">
    <location>
        <begin position="945"/>
        <end position="1234"/>
    </location>
</feature>